<feature type="signal peptide" evidence="3">
    <location>
        <begin position="1"/>
        <end position="29"/>
    </location>
</feature>
<proteinExistence type="inferred from homology"/>
<dbReference type="RefSeq" id="WP_380516853.1">
    <property type="nucleotide sequence ID" value="NZ_JBHEZX010000020.1"/>
</dbReference>
<dbReference type="Proteomes" id="UP001592582">
    <property type="component" value="Unassembled WGS sequence"/>
</dbReference>
<keyword evidence="2 4" id="KW-0378">Hydrolase</keyword>
<dbReference type="InterPro" id="IPR012338">
    <property type="entry name" value="Beta-lactam/transpept-like"/>
</dbReference>
<feature type="chain" id="PRO_5045691037" evidence="3">
    <location>
        <begin position="30"/>
        <end position="419"/>
    </location>
</feature>
<sequence length="419" mass="42868">MMIMTARVGLLAVLLALAPALPAGVTASAAGGPSAGDRAVAARLHTRFAGAGLGSGGVGQVVDVASGRTVWASGAGAGRMPASTNKLAVAVAALTALGPDRTERTRTRYEPSTRTLYLVGGGDQRLAAADLKALAAATAKVLAMRQLPVAALRVDDSLFPAPTAATASPGWLPGYYPGELAPVRALALCGARVNDTALAAGQLFATQLAAAGVRLPRTPPGRAVAPATAVDLASHTSGPLWEAVEYMLKVSDNNIAEGLLRLTALARHRPPSWQGGTAAVRDILTGYGIPLRGVALFDGSGLSRRDRMTAAALSALAALAVDPRDHKQLWPLFPGLPVAGRDGTLAARLHRFSTRPSTCAAGRVHAKTGTLHDVVALAGVTRGRDGRWKAFAFVENGPAGLGRARQGVDRLAATVTGCW</sequence>
<keyword evidence="3" id="KW-0732">Signal</keyword>
<protein>
    <submittedName>
        <fullName evidence="4">D-alanyl-D-alanine carboxypeptidase/D-alanyl-D-alanine-endopeptidase</fullName>
        <ecNumber evidence="4">3.4.16.4</ecNumber>
    </submittedName>
</protein>
<evidence type="ECO:0000256" key="3">
    <source>
        <dbReference type="SAM" id="SignalP"/>
    </source>
</evidence>
<dbReference type="PANTHER" id="PTHR30023">
    <property type="entry name" value="D-ALANYL-D-ALANINE CARBOXYPEPTIDASE"/>
    <property type="match status" value="1"/>
</dbReference>
<dbReference type="NCBIfam" id="TIGR00666">
    <property type="entry name" value="PBP4"/>
    <property type="match status" value="1"/>
</dbReference>
<keyword evidence="4" id="KW-0121">Carboxypeptidase</keyword>
<evidence type="ECO:0000256" key="1">
    <source>
        <dbReference type="ARBA" id="ARBA00006096"/>
    </source>
</evidence>
<dbReference type="Pfam" id="PF02113">
    <property type="entry name" value="Peptidase_S13"/>
    <property type="match status" value="2"/>
</dbReference>
<name>A0ABV6VJU7_9ACTN</name>
<evidence type="ECO:0000256" key="2">
    <source>
        <dbReference type="ARBA" id="ARBA00022801"/>
    </source>
</evidence>
<dbReference type="PRINTS" id="PR00922">
    <property type="entry name" value="DADACBPTASE3"/>
</dbReference>
<reference evidence="4 5" key="1">
    <citation type="submission" date="2024-09" db="EMBL/GenBank/DDBJ databases">
        <authorList>
            <person name="Lee S.D."/>
        </authorList>
    </citation>
    <scope>NUCLEOTIDE SEQUENCE [LARGE SCALE GENOMIC DNA]</scope>
    <source>
        <strain evidence="4 5">N1-1</strain>
    </source>
</reference>
<dbReference type="EMBL" id="JBHEZX010000020">
    <property type="protein sequence ID" value="MFC1414017.1"/>
    <property type="molecule type" value="Genomic_DNA"/>
</dbReference>
<dbReference type="InterPro" id="IPR000667">
    <property type="entry name" value="Peptidase_S13"/>
</dbReference>
<evidence type="ECO:0000313" key="4">
    <source>
        <dbReference type="EMBL" id="MFC1414017.1"/>
    </source>
</evidence>
<dbReference type="PANTHER" id="PTHR30023:SF0">
    <property type="entry name" value="PENICILLIN-SENSITIVE CARBOXYPEPTIDASE A"/>
    <property type="match status" value="1"/>
</dbReference>
<dbReference type="EC" id="3.4.16.4" evidence="4"/>
<keyword evidence="5" id="KW-1185">Reference proteome</keyword>
<evidence type="ECO:0000313" key="5">
    <source>
        <dbReference type="Proteomes" id="UP001592582"/>
    </source>
</evidence>
<dbReference type="Gene3D" id="3.40.710.10">
    <property type="entry name" value="DD-peptidase/beta-lactamase superfamily"/>
    <property type="match status" value="2"/>
</dbReference>
<comment type="similarity">
    <text evidence="1">Belongs to the peptidase S13 family.</text>
</comment>
<gene>
    <name evidence="4" type="primary">dacB</name>
    <name evidence="4" type="ORF">ACEZDG_32630</name>
</gene>
<dbReference type="GO" id="GO:0009002">
    <property type="term" value="F:serine-type D-Ala-D-Ala carboxypeptidase activity"/>
    <property type="evidence" value="ECO:0007669"/>
    <property type="project" value="UniProtKB-EC"/>
</dbReference>
<organism evidence="4 5">
    <name type="scientific">Streptacidiphilus alkalitolerans</name>
    <dbReference type="NCBI Taxonomy" id="3342712"/>
    <lineage>
        <taxon>Bacteria</taxon>
        <taxon>Bacillati</taxon>
        <taxon>Actinomycetota</taxon>
        <taxon>Actinomycetes</taxon>
        <taxon>Kitasatosporales</taxon>
        <taxon>Streptomycetaceae</taxon>
        <taxon>Streptacidiphilus</taxon>
    </lineage>
</organism>
<accession>A0ABV6VJU7</accession>
<comment type="caution">
    <text evidence="4">The sequence shown here is derived from an EMBL/GenBank/DDBJ whole genome shotgun (WGS) entry which is preliminary data.</text>
</comment>
<dbReference type="SUPFAM" id="SSF56601">
    <property type="entry name" value="beta-lactamase/transpeptidase-like"/>
    <property type="match status" value="1"/>
</dbReference>
<keyword evidence="4" id="KW-0645">Protease</keyword>